<evidence type="ECO:0000256" key="1">
    <source>
        <dbReference type="SAM" id="MobiDB-lite"/>
    </source>
</evidence>
<reference evidence="3" key="1">
    <citation type="journal article" date="2019" name="Int. J. Syst. Evol. Microbiol.">
        <title>The Global Catalogue of Microorganisms (GCM) 10K type strain sequencing project: providing services to taxonomists for standard genome sequencing and annotation.</title>
        <authorList>
            <consortium name="The Broad Institute Genomics Platform"/>
            <consortium name="The Broad Institute Genome Sequencing Center for Infectious Disease"/>
            <person name="Wu L."/>
            <person name="Ma J."/>
        </authorList>
    </citation>
    <scope>NUCLEOTIDE SEQUENCE [LARGE SCALE GENOMIC DNA]</scope>
    <source>
        <strain evidence="3">JCM 16908</strain>
    </source>
</reference>
<sequence length="60" mass="6464">MAHCQSMSTHETGGIMAGTRKKTTKATGKAKKAAIKATRETKQNKAGDEDKRNAESNETQ</sequence>
<evidence type="ECO:0000313" key="3">
    <source>
        <dbReference type="Proteomes" id="UP001500888"/>
    </source>
</evidence>
<accession>A0ABP7JJ13</accession>
<evidence type="ECO:0008006" key="4">
    <source>
        <dbReference type="Google" id="ProtNLM"/>
    </source>
</evidence>
<name>A0ABP7JJ13_9ACTN</name>
<feature type="compositionally biased region" description="Basic residues" evidence="1">
    <location>
        <begin position="19"/>
        <end position="34"/>
    </location>
</feature>
<feature type="compositionally biased region" description="Polar residues" evidence="1">
    <location>
        <begin position="1"/>
        <end position="11"/>
    </location>
</feature>
<organism evidence="2 3">
    <name type="scientific">Sphaerisporangium flaviroseum</name>
    <dbReference type="NCBI Taxonomy" id="509199"/>
    <lineage>
        <taxon>Bacteria</taxon>
        <taxon>Bacillati</taxon>
        <taxon>Actinomycetota</taxon>
        <taxon>Actinomycetes</taxon>
        <taxon>Streptosporangiales</taxon>
        <taxon>Streptosporangiaceae</taxon>
        <taxon>Sphaerisporangium</taxon>
    </lineage>
</organism>
<proteinExistence type="predicted"/>
<feature type="region of interest" description="Disordered" evidence="1">
    <location>
        <begin position="1"/>
        <end position="60"/>
    </location>
</feature>
<keyword evidence="3" id="KW-1185">Reference proteome</keyword>
<evidence type="ECO:0000313" key="2">
    <source>
        <dbReference type="EMBL" id="GAA3845568.1"/>
    </source>
</evidence>
<dbReference type="Proteomes" id="UP001500888">
    <property type="component" value="Unassembled WGS sequence"/>
</dbReference>
<protein>
    <recommendedName>
        <fullName evidence="4">CsbD family protein</fullName>
    </recommendedName>
</protein>
<comment type="caution">
    <text evidence="2">The sequence shown here is derived from an EMBL/GenBank/DDBJ whole genome shotgun (WGS) entry which is preliminary data.</text>
</comment>
<dbReference type="EMBL" id="BAAAZR010000063">
    <property type="protein sequence ID" value="GAA3845568.1"/>
    <property type="molecule type" value="Genomic_DNA"/>
</dbReference>
<feature type="compositionally biased region" description="Basic and acidic residues" evidence="1">
    <location>
        <begin position="37"/>
        <end position="60"/>
    </location>
</feature>
<gene>
    <name evidence="2" type="ORF">GCM10022226_81070</name>
</gene>